<gene>
    <name evidence="1" type="ORF">UFOVP218_30</name>
</gene>
<evidence type="ECO:0008006" key="2">
    <source>
        <dbReference type="Google" id="ProtNLM"/>
    </source>
</evidence>
<proteinExistence type="predicted"/>
<sequence>MATAVNLIRNSRIFFTTNVDSYGRIKIGAYKDGTSPMNSGLVSGTANCWELQVLEGLTFSQNTTQDTITLNEAGATPSRGQRSFNTALQPLDFSFSTYIRPYKNGSTDPVTAEERVLWNAFAGNATLASGTNWTETGTSTTDTGVTYTNGTAKLNFLNSNKHQLLPFGLIILFDNAAYCLDNCALDTATVDFGIDAIGTIAWAGKGSSIRPLTDIAASAYVDSVTSITFSGTDASGTTPDPADTAYPKNVNGRYITNKLSTMILNDGIADYTNSSTTFPSYSVALTGGQIVFNNNLTYLTPANLATVNLPITYFTGTRAITGNVTAYLKTGTTSETAALLKDMLAAAPSTPDPKYTINIQMGGPTSNSTGVEFKLPSAMLQIPQINTAQVISTTINFTAQGNDGAGNYAITAQNEATIVYRSAPASA</sequence>
<dbReference type="EMBL" id="LR798261">
    <property type="protein sequence ID" value="CAB5218563.1"/>
    <property type="molecule type" value="Genomic_DNA"/>
</dbReference>
<reference evidence="1" key="1">
    <citation type="submission" date="2020-05" db="EMBL/GenBank/DDBJ databases">
        <authorList>
            <person name="Chiriac C."/>
            <person name="Salcher M."/>
            <person name="Ghai R."/>
            <person name="Kavagutti S V."/>
        </authorList>
    </citation>
    <scope>NUCLEOTIDE SEQUENCE</scope>
</reference>
<protein>
    <recommendedName>
        <fullName evidence="2">Major tail protein</fullName>
    </recommendedName>
</protein>
<name>A0A6J7WTH2_9CAUD</name>
<evidence type="ECO:0000313" key="1">
    <source>
        <dbReference type="EMBL" id="CAB5218563.1"/>
    </source>
</evidence>
<organism evidence="1">
    <name type="scientific">uncultured Caudovirales phage</name>
    <dbReference type="NCBI Taxonomy" id="2100421"/>
    <lineage>
        <taxon>Viruses</taxon>
        <taxon>Duplodnaviria</taxon>
        <taxon>Heunggongvirae</taxon>
        <taxon>Uroviricota</taxon>
        <taxon>Caudoviricetes</taxon>
        <taxon>Peduoviridae</taxon>
        <taxon>Maltschvirus</taxon>
        <taxon>Maltschvirus maltsch</taxon>
    </lineage>
</organism>
<accession>A0A6J7WTH2</accession>